<dbReference type="Proteomes" id="UP000032668">
    <property type="component" value="Unassembled WGS sequence"/>
</dbReference>
<feature type="region of interest" description="Disordered" evidence="8">
    <location>
        <begin position="381"/>
        <end position="419"/>
    </location>
</feature>
<evidence type="ECO:0000256" key="4">
    <source>
        <dbReference type="ARBA" id="ARBA00022840"/>
    </source>
</evidence>
<sequence length="419" mass="45847">MAAEMFVVSNLTFDSFGLASPILGALKAAGFVKPTPIQEKAIPHALEGKDVLGIAQTGTGKTAAFALPMLQAFATEKLHNRRFSTRALVLAPTRELAVQIEQEIKKFGAGLGLRTVLVVGGVGRFGQVQRMARGADIVVGCPGRVVDLMNTRELIIDQCQFFVLDEADRMLDLGFMPDIRKVVAVLPGRRQSALFSATMPSEIAKLANSLLREPVRVEIASVSSTPAKIDQSVYFADGPEKRNLLVKLLHQKEFAKTVVFTRTKRGADRVAMMLSNSKIPAAAMHGNLSQNQRQRALEAFKSGEVRALVATDIAARGIDVNGVSHVINFELPNEPESYVHRIGRTARNGADGVAVAFCDATELPYLNQIEKLTGIKMKVAGGERPKQAMPVRKPQRHPDMQVRKIKPRRPQYQEKRKVA</sequence>
<feature type="domain" description="Helicase ATP-binding" evidence="9">
    <location>
        <begin position="42"/>
        <end position="217"/>
    </location>
</feature>
<dbReference type="InterPro" id="IPR027417">
    <property type="entry name" value="P-loop_NTPase"/>
</dbReference>
<keyword evidence="4 7" id="KW-0067">ATP-binding</keyword>
<evidence type="ECO:0000256" key="7">
    <source>
        <dbReference type="RuleBase" id="RU000492"/>
    </source>
</evidence>
<dbReference type="SMART" id="SM00487">
    <property type="entry name" value="DEXDc"/>
    <property type="match status" value="1"/>
</dbReference>
<dbReference type="InterPro" id="IPR001650">
    <property type="entry name" value="Helicase_C-like"/>
</dbReference>
<evidence type="ECO:0000259" key="11">
    <source>
        <dbReference type="PROSITE" id="PS51195"/>
    </source>
</evidence>
<dbReference type="CDD" id="cd18787">
    <property type="entry name" value="SF2_C_DEAD"/>
    <property type="match status" value="1"/>
</dbReference>
<dbReference type="GO" id="GO:0005524">
    <property type="term" value="F:ATP binding"/>
    <property type="evidence" value="ECO:0007669"/>
    <property type="project" value="UniProtKB-KW"/>
</dbReference>
<organism evidence="12 13">
    <name type="scientific">Acidocella aminolytica 101 = DSM 11237</name>
    <dbReference type="NCBI Taxonomy" id="1120923"/>
    <lineage>
        <taxon>Bacteria</taxon>
        <taxon>Pseudomonadati</taxon>
        <taxon>Pseudomonadota</taxon>
        <taxon>Alphaproteobacteria</taxon>
        <taxon>Acetobacterales</taxon>
        <taxon>Acidocellaceae</taxon>
        <taxon>Acidocella</taxon>
    </lineage>
</organism>
<protein>
    <submittedName>
        <fullName evidence="12">RNA helicase</fullName>
    </submittedName>
</protein>
<gene>
    <name evidence="12" type="ORF">Aam_073_009</name>
</gene>
<dbReference type="SMART" id="SM00490">
    <property type="entry name" value="HELICc"/>
    <property type="match status" value="1"/>
</dbReference>
<evidence type="ECO:0000256" key="5">
    <source>
        <dbReference type="ARBA" id="ARBA00038437"/>
    </source>
</evidence>
<evidence type="ECO:0000256" key="6">
    <source>
        <dbReference type="PROSITE-ProRule" id="PRU00552"/>
    </source>
</evidence>
<evidence type="ECO:0000256" key="2">
    <source>
        <dbReference type="ARBA" id="ARBA00022801"/>
    </source>
</evidence>
<dbReference type="GO" id="GO:0005829">
    <property type="term" value="C:cytosol"/>
    <property type="evidence" value="ECO:0007669"/>
    <property type="project" value="TreeGrafter"/>
</dbReference>
<evidence type="ECO:0000256" key="3">
    <source>
        <dbReference type="ARBA" id="ARBA00022806"/>
    </source>
</evidence>
<dbReference type="EMBL" id="BANC01000071">
    <property type="protein sequence ID" value="GAN81067.1"/>
    <property type="molecule type" value="Genomic_DNA"/>
</dbReference>
<dbReference type="PANTHER" id="PTHR47959">
    <property type="entry name" value="ATP-DEPENDENT RNA HELICASE RHLE-RELATED"/>
    <property type="match status" value="1"/>
</dbReference>
<keyword evidence="2 7" id="KW-0378">Hydrolase</keyword>
<dbReference type="PROSITE" id="PS51194">
    <property type="entry name" value="HELICASE_CTER"/>
    <property type="match status" value="1"/>
</dbReference>
<evidence type="ECO:0000259" key="10">
    <source>
        <dbReference type="PROSITE" id="PS51194"/>
    </source>
</evidence>
<dbReference type="Gene3D" id="3.40.50.300">
    <property type="entry name" value="P-loop containing nucleotide triphosphate hydrolases"/>
    <property type="match status" value="2"/>
</dbReference>
<keyword evidence="1 7" id="KW-0547">Nucleotide-binding</keyword>
<dbReference type="InterPro" id="IPR050079">
    <property type="entry name" value="DEAD_box_RNA_helicase"/>
</dbReference>
<dbReference type="PANTHER" id="PTHR47959:SF13">
    <property type="entry name" value="ATP-DEPENDENT RNA HELICASE RHLE"/>
    <property type="match status" value="1"/>
</dbReference>
<dbReference type="AlphaFoldDB" id="A0A0D6PHB1"/>
<comment type="caution">
    <text evidence="12">The sequence shown here is derived from an EMBL/GenBank/DDBJ whole genome shotgun (WGS) entry which is preliminary data.</text>
</comment>
<feature type="domain" description="DEAD-box RNA helicase Q" evidence="11">
    <location>
        <begin position="11"/>
        <end position="39"/>
    </location>
</feature>
<dbReference type="PROSITE" id="PS51195">
    <property type="entry name" value="Q_MOTIF"/>
    <property type="match status" value="1"/>
</dbReference>
<dbReference type="Pfam" id="PF00270">
    <property type="entry name" value="DEAD"/>
    <property type="match status" value="1"/>
</dbReference>
<dbReference type="PROSITE" id="PS51192">
    <property type="entry name" value="HELICASE_ATP_BIND_1"/>
    <property type="match status" value="1"/>
</dbReference>
<evidence type="ECO:0000256" key="8">
    <source>
        <dbReference type="SAM" id="MobiDB-lite"/>
    </source>
</evidence>
<feature type="domain" description="Helicase C-terminal" evidence="10">
    <location>
        <begin position="240"/>
        <end position="392"/>
    </location>
</feature>
<dbReference type="GO" id="GO:0003676">
    <property type="term" value="F:nucleic acid binding"/>
    <property type="evidence" value="ECO:0007669"/>
    <property type="project" value="InterPro"/>
</dbReference>
<dbReference type="InterPro" id="IPR011545">
    <property type="entry name" value="DEAD/DEAH_box_helicase_dom"/>
</dbReference>
<keyword evidence="3 7" id="KW-0347">Helicase</keyword>
<dbReference type="InterPro" id="IPR014001">
    <property type="entry name" value="Helicase_ATP-bd"/>
</dbReference>
<dbReference type="PROSITE" id="PS00039">
    <property type="entry name" value="DEAD_ATP_HELICASE"/>
    <property type="match status" value="1"/>
</dbReference>
<keyword evidence="13" id="KW-1185">Reference proteome</keyword>
<dbReference type="CDD" id="cd00268">
    <property type="entry name" value="DEADc"/>
    <property type="match status" value="1"/>
</dbReference>
<dbReference type="GO" id="GO:0016787">
    <property type="term" value="F:hydrolase activity"/>
    <property type="evidence" value="ECO:0007669"/>
    <property type="project" value="UniProtKB-KW"/>
</dbReference>
<evidence type="ECO:0000256" key="1">
    <source>
        <dbReference type="ARBA" id="ARBA00022741"/>
    </source>
</evidence>
<evidence type="ECO:0000313" key="12">
    <source>
        <dbReference type="EMBL" id="GAN81067.1"/>
    </source>
</evidence>
<reference evidence="12 13" key="1">
    <citation type="submission" date="2012-11" db="EMBL/GenBank/DDBJ databases">
        <title>Whole genome sequence of Acidocella aminolytica 101 = DSM 11237.</title>
        <authorList>
            <person name="Azuma Y."/>
            <person name="Higashiura N."/>
            <person name="Hirakawa H."/>
            <person name="Matsushita K."/>
        </authorList>
    </citation>
    <scope>NUCLEOTIDE SEQUENCE [LARGE SCALE GENOMIC DNA]</scope>
    <source>
        <strain evidence="13">101 / DSM 11237</strain>
    </source>
</reference>
<comment type="similarity">
    <text evidence="5 7">Belongs to the DEAD box helicase family.</text>
</comment>
<dbReference type="InterPro" id="IPR014014">
    <property type="entry name" value="RNA_helicase_DEAD_Q_motif"/>
</dbReference>
<evidence type="ECO:0000259" key="9">
    <source>
        <dbReference type="PROSITE" id="PS51192"/>
    </source>
</evidence>
<dbReference type="SUPFAM" id="SSF52540">
    <property type="entry name" value="P-loop containing nucleoside triphosphate hydrolases"/>
    <property type="match status" value="1"/>
</dbReference>
<evidence type="ECO:0000313" key="13">
    <source>
        <dbReference type="Proteomes" id="UP000032668"/>
    </source>
</evidence>
<accession>A0A0D6PHB1</accession>
<dbReference type="STRING" id="1120923.SAMN02746095_02200"/>
<dbReference type="InterPro" id="IPR044742">
    <property type="entry name" value="DEAD/DEAH_RhlB"/>
</dbReference>
<feature type="short sequence motif" description="Q motif" evidence="6">
    <location>
        <begin position="11"/>
        <end position="39"/>
    </location>
</feature>
<name>A0A0D6PHB1_9PROT</name>
<dbReference type="GO" id="GO:0003724">
    <property type="term" value="F:RNA helicase activity"/>
    <property type="evidence" value="ECO:0007669"/>
    <property type="project" value="InterPro"/>
</dbReference>
<dbReference type="Pfam" id="PF00271">
    <property type="entry name" value="Helicase_C"/>
    <property type="match status" value="1"/>
</dbReference>
<proteinExistence type="inferred from homology"/>
<dbReference type="InterPro" id="IPR000629">
    <property type="entry name" value="RNA-helicase_DEAD-box_CS"/>
</dbReference>